<evidence type="ECO:0000313" key="1">
    <source>
        <dbReference type="EMBL" id="CAG7729275.1"/>
    </source>
</evidence>
<organism evidence="1 2">
    <name type="scientific">Allacma fusca</name>
    <dbReference type="NCBI Taxonomy" id="39272"/>
    <lineage>
        <taxon>Eukaryota</taxon>
        <taxon>Metazoa</taxon>
        <taxon>Ecdysozoa</taxon>
        <taxon>Arthropoda</taxon>
        <taxon>Hexapoda</taxon>
        <taxon>Collembola</taxon>
        <taxon>Symphypleona</taxon>
        <taxon>Sminthuridae</taxon>
        <taxon>Allacma</taxon>
    </lineage>
</organism>
<dbReference type="Proteomes" id="UP000708208">
    <property type="component" value="Unassembled WGS sequence"/>
</dbReference>
<protein>
    <submittedName>
        <fullName evidence="1">Uncharacterized protein</fullName>
    </submittedName>
</protein>
<reference evidence="1" key="1">
    <citation type="submission" date="2021-06" db="EMBL/GenBank/DDBJ databases">
        <authorList>
            <person name="Hodson N. C."/>
            <person name="Mongue J. A."/>
            <person name="Jaron S. K."/>
        </authorList>
    </citation>
    <scope>NUCLEOTIDE SEQUENCE</scope>
</reference>
<evidence type="ECO:0000313" key="2">
    <source>
        <dbReference type="Proteomes" id="UP000708208"/>
    </source>
</evidence>
<name>A0A8J2P298_9HEXA</name>
<dbReference type="EMBL" id="CAJVCH010176106">
    <property type="protein sequence ID" value="CAG7729275.1"/>
    <property type="molecule type" value="Genomic_DNA"/>
</dbReference>
<accession>A0A8J2P298</accession>
<sequence>MTRSREYFQENKDVHLIEGEDLPFKNIIGKINQIEPPEFDRGRKLRKPSPGIREFTQTISNPLYRNYNPRGYIKNDDEIAREFIKGITHTFNQWLGSFDGDLVQLDPDVMIKILRDDLEHSFQHSTLEENQPEPVAYKSRFRFDQPSITLDLGEE</sequence>
<dbReference type="AlphaFoldDB" id="A0A8J2P298"/>
<keyword evidence="2" id="KW-1185">Reference proteome</keyword>
<proteinExistence type="predicted"/>
<comment type="caution">
    <text evidence="1">The sequence shown here is derived from an EMBL/GenBank/DDBJ whole genome shotgun (WGS) entry which is preliminary data.</text>
</comment>
<gene>
    <name evidence="1" type="ORF">AFUS01_LOCUS18004</name>
</gene>